<evidence type="ECO:0000313" key="3">
    <source>
        <dbReference type="EMBL" id="OEF98740.1"/>
    </source>
</evidence>
<dbReference type="Pfam" id="PF00534">
    <property type="entry name" value="Glycos_transf_1"/>
    <property type="match status" value="1"/>
</dbReference>
<evidence type="ECO:0000313" key="4">
    <source>
        <dbReference type="Proteomes" id="UP000094296"/>
    </source>
</evidence>
<organism evidence="3 4">
    <name type="scientific">Desulfuribacillus alkaliarsenatis</name>
    <dbReference type="NCBI Taxonomy" id="766136"/>
    <lineage>
        <taxon>Bacteria</taxon>
        <taxon>Bacillati</taxon>
        <taxon>Bacillota</taxon>
        <taxon>Desulfuribacillia</taxon>
        <taxon>Desulfuribacillales</taxon>
        <taxon>Desulfuribacillaceae</taxon>
        <taxon>Desulfuribacillus</taxon>
    </lineage>
</organism>
<dbReference type="OrthoDB" id="9810929at2"/>
<dbReference type="Proteomes" id="UP000094296">
    <property type="component" value="Unassembled WGS sequence"/>
</dbReference>
<dbReference type="RefSeq" id="WP_069642232.1">
    <property type="nucleotide sequence ID" value="NZ_MIJE01000001.1"/>
</dbReference>
<feature type="domain" description="Glycosyl transferase family 1" evidence="1">
    <location>
        <begin position="189"/>
        <end position="350"/>
    </location>
</feature>
<comment type="caution">
    <text evidence="3">The sequence shown here is derived from an EMBL/GenBank/DDBJ whole genome shotgun (WGS) entry which is preliminary data.</text>
</comment>
<dbReference type="PANTHER" id="PTHR12526">
    <property type="entry name" value="GLYCOSYLTRANSFERASE"/>
    <property type="match status" value="1"/>
</dbReference>
<evidence type="ECO:0000259" key="2">
    <source>
        <dbReference type="Pfam" id="PF13439"/>
    </source>
</evidence>
<dbReference type="GO" id="GO:0071793">
    <property type="term" value="P:bacillithiol biosynthetic process"/>
    <property type="evidence" value="ECO:0007669"/>
    <property type="project" value="InterPro"/>
</dbReference>
<accession>A0A1E5G6D2</accession>
<sequence>MNVGILCYPSVGGSGVLASQLANHLANRGHNIHVITYDKPFKLKEDKNIYFHKVTTNNYDLFKYPPYDFALVNKIVDVYHEYNLDLIHVHYAIPHVISAYLAKQMLSKHKDIKIITTLHGTDASIMGYDKSIRGLLEFGLEQSDAITAVSQNLALEAANVFSIDKEIITIYNFVDSNEYASAKCTQHLRQQFADNDEKIIIHVSNLRAVKRPLDLIDVYLMLKKNLNCKLLIVGVEANGKQLKELIDTYNLCNDVFLLDCKYDIQSLLAISDLFLLTSEKESFGLAALEAMATGLPVVATDTGGLPELIIDGETGCLAPVGDIQLLADLCMRILTDSNLYNKLSLQAKERAVDTFNHEKIITEYEQLYFDVLNRK</sequence>
<dbReference type="GO" id="GO:0016757">
    <property type="term" value="F:glycosyltransferase activity"/>
    <property type="evidence" value="ECO:0007669"/>
    <property type="project" value="InterPro"/>
</dbReference>
<evidence type="ECO:0000259" key="1">
    <source>
        <dbReference type="Pfam" id="PF00534"/>
    </source>
</evidence>
<dbReference type="InterPro" id="IPR028098">
    <property type="entry name" value="Glyco_trans_4-like_N"/>
</dbReference>
<dbReference type="AlphaFoldDB" id="A0A1E5G6D2"/>
<gene>
    <name evidence="3" type="ORF">BHF68_03520</name>
</gene>
<protein>
    <submittedName>
        <fullName evidence="3">N-acetyl-alpha-D-glucosaminyl L-malate synthase BshA</fullName>
    </submittedName>
</protein>
<dbReference type="InterPro" id="IPR001296">
    <property type="entry name" value="Glyco_trans_1"/>
</dbReference>
<reference evidence="3 4" key="1">
    <citation type="submission" date="2016-09" db="EMBL/GenBank/DDBJ databases">
        <title>Draft genome sequence for the type strain of Desulfuribacillus alkaliarsenatis AHT28, an obligately anaerobic, sulfidogenic bacterium isolated from Russian soda lake sediments.</title>
        <authorList>
            <person name="Abin C.A."/>
            <person name="Hollibaugh J.T."/>
        </authorList>
    </citation>
    <scope>NUCLEOTIDE SEQUENCE [LARGE SCALE GENOMIC DNA]</scope>
    <source>
        <strain evidence="3 4">AHT28</strain>
    </source>
</reference>
<dbReference type="Pfam" id="PF13439">
    <property type="entry name" value="Glyco_transf_4"/>
    <property type="match status" value="1"/>
</dbReference>
<feature type="domain" description="Glycosyltransferase subfamily 4-like N-terminal" evidence="2">
    <location>
        <begin position="11"/>
        <end position="177"/>
    </location>
</feature>
<name>A0A1E5G6D2_9FIRM</name>
<dbReference type="EMBL" id="MIJE01000001">
    <property type="protein sequence ID" value="OEF98740.1"/>
    <property type="molecule type" value="Genomic_DNA"/>
</dbReference>
<dbReference type="PANTHER" id="PTHR12526:SF599">
    <property type="entry name" value="N-ACETYL-ALPHA-D-GLUCOSAMINYL L-MALATE SYNTHASE"/>
    <property type="match status" value="1"/>
</dbReference>
<dbReference type="SUPFAM" id="SSF53756">
    <property type="entry name" value="UDP-Glycosyltransferase/glycogen phosphorylase"/>
    <property type="match status" value="1"/>
</dbReference>
<dbReference type="NCBIfam" id="TIGR03999">
    <property type="entry name" value="thiol_BshA"/>
    <property type="match status" value="1"/>
</dbReference>
<keyword evidence="4" id="KW-1185">Reference proteome</keyword>
<dbReference type="Gene3D" id="3.40.50.2000">
    <property type="entry name" value="Glycogen Phosphorylase B"/>
    <property type="match status" value="2"/>
</dbReference>
<dbReference type="STRING" id="766136.BHF68_03520"/>
<proteinExistence type="predicted"/>
<dbReference type="InterPro" id="IPR023881">
    <property type="entry name" value="Thiol_BshA"/>
</dbReference>